<keyword evidence="3" id="KW-1185">Reference proteome</keyword>
<evidence type="ECO:0000256" key="1">
    <source>
        <dbReference type="SAM" id="MobiDB-lite"/>
    </source>
</evidence>
<dbReference type="RefSeq" id="WP_135840574.1">
    <property type="nucleotide sequence ID" value="NZ_SRRO01000001.1"/>
</dbReference>
<evidence type="ECO:0000313" key="3">
    <source>
        <dbReference type="Proteomes" id="UP000297496"/>
    </source>
</evidence>
<accession>A0A4Z1CI93</accession>
<proteinExistence type="predicted"/>
<feature type="compositionally biased region" description="Polar residues" evidence="1">
    <location>
        <begin position="155"/>
        <end position="171"/>
    </location>
</feature>
<feature type="region of interest" description="Disordered" evidence="1">
    <location>
        <begin position="149"/>
        <end position="171"/>
    </location>
</feature>
<dbReference type="OrthoDB" id="3785151at2"/>
<dbReference type="Proteomes" id="UP000297496">
    <property type="component" value="Unassembled WGS sequence"/>
</dbReference>
<evidence type="ECO:0000313" key="2">
    <source>
        <dbReference type="EMBL" id="TGN66088.1"/>
    </source>
</evidence>
<sequence length="171" mass="18554">MGDVVVGGLGKDRETVTAAPGNTITDIITTTVDHGADVVAIEVAFNDLRPRQYLDLSAYVTTDSTGSRLPTQATALTYLGDSSIDIYYEGDPPSRCTDATVAIDYDINTLTMSIPRRCLGEPRWIEAEVRAATMRYEATGSRRDAVWEDDAYRTGQDQPAGGQTSGRLHHP</sequence>
<reference evidence="2 3" key="1">
    <citation type="submission" date="2019-04" db="EMBL/GenBank/DDBJ databases">
        <title>Three New Species of Nocardioides, Nocardioides euryhalodurans sp. nov., Nocardioides seonyuensis sp. nov. and Nocardioides eburneoflavus sp. nov. Isolated from Soil.</title>
        <authorList>
            <person name="Roh S.G."/>
            <person name="Lee C."/>
            <person name="Kim M.-K."/>
            <person name="Kim S.B."/>
        </authorList>
    </citation>
    <scope>NUCLEOTIDE SEQUENCE [LARGE SCALE GENOMIC DNA]</scope>
    <source>
        <strain evidence="2 3">MMS17-SY213</strain>
    </source>
</reference>
<protein>
    <submittedName>
        <fullName evidence="2">Uncharacterized protein</fullName>
    </submittedName>
</protein>
<name>A0A4Z1CI93_9ACTN</name>
<gene>
    <name evidence="2" type="ORF">EXE59_20625</name>
</gene>
<organism evidence="2 3">
    <name type="scientific">Nocardioides eburneiflavus</name>
    <dbReference type="NCBI Taxonomy" id="2518372"/>
    <lineage>
        <taxon>Bacteria</taxon>
        <taxon>Bacillati</taxon>
        <taxon>Actinomycetota</taxon>
        <taxon>Actinomycetes</taxon>
        <taxon>Propionibacteriales</taxon>
        <taxon>Nocardioidaceae</taxon>
        <taxon>Nocardioides</taxon>
    </lineage>
</organism>
<comment type="caution">
    <text evidence="2">The sequence shown here is derived from an EMBL/GenBank/DDBJ whole genome shotgun (WGS) entry which is preliminary data.</text>
</comment>
<dbReference type="EMBL" id="SRRO01000001">
    <property type="protein sequence ID" value="TGN66088.1"/>
    <property type="molecule type" value="Genomic_DNA"/>
</dbReference>
<dbReference type="AlphaFoldDB" id="A0A4Z1CI93"/>